<dbReference type="Proteomes" id="UP001163105">
    <property type="component" value="Unassembled WGS sequence"/>
</dbReference>
<proteinExistence type="predicted"/>
<name>A0AB34G3P6_9HYPO</name>
<dbReference type="GO" id="GO:0005739">
    <property type="term" value="C:mitochondrion"/>
    <property type="evidence" value="ECO:0007669"/>
    <property type="project" value="UniProtKB-SubCell"/>
</dbReference>
<evidence type="ECO:0000313" key="8">
    <source>
        <dbReference type="Proteomes" id="UP001163105"/>
    </source>
</evidence>
<evidence type="ECO:0000256" key="3">
    <source>
        <dbReference type="ARBA" id="ARBA00004370"/>
    </source>
</evidence>
<evidence type="ECO:0000256" key="4">
    <source>
        <dbReference type="ARBA" id="ARBA00022824"/>
    </source>
</evidence>
<accession>A0AB34G3P6</accession>
<dbReference type="GO" id="GO:0016020">
    <property type="term" value="C:membrane"/>
    <property type="evidence" value="ECO:0007669"/>
    <property type="project" value="UniProtKB-SubCell"/>
</dbReference>
<gene>
    <name evidence="7" type="ORF">O9K51_00827</name>
</gene>
<reference evidence="7" key="1">
    <citation type="submission" date="2023-01" db="EMBL/GenBank/DDBJ databases">
        <title>The growth and conidiation of Purpureocillium lavendulum are regulated by nitrogen source and histone H3K14 acetylation.</title>
        <authorList>
            <person name="Tang P."/>
            <person name="Han J."/>
            <person name="Zhang C."/>
            <person name="Tang P."/>
            <person name="Qi F."/>
            <person name="Zhang K."/>
            <person name="Liang L."/>
        </authorList>
    </citation>
    <scope>NUCLEOTIDE SEQUENCE</scope>
    <source>
        <strain evidence="7">YMF1.00683</strain>
    </source>
</reference>
<keyword evidence="5" id="KW-0496">Mitochondrion</keyword>
<evidence type="ECO:0000256" key="5">
    <source>
        <dbReference type="ARBA" id="ARBA00023128"/>
    </source>
</evidence>
<dbReference type="SUPFAM" id="SSF53474">
    <property type="entry name" value="alpha/beta-Hydrolases"/>
    <property type="match status" value="1"/>
</dbReference>
<comment type="caution">
    <text evidence="7">The sequence shown here is derived from an EMBL/GenBank/DDBJ whole genome shotgun (WGS) entry which is preliminary data.</text>
</comment>
<keyword evidence="6" id="KW-0472">Membrane</keyword>
<evidence type="ECO:0000256" key="2">
    <source>
        <dbReference type="ARBA" id="ARBA00004240"/>
    </source>
</evidence>
<dbReference type="PANTHER" id="PTHR48182">
    <property type="entry name" value="PROTEIN SERAC1"/>
    <property type="match status" value="1"/>
</dbReference>
<dbReference type="GO" id="GO:0005783">
    <property type="term" value="C:endoplasmic reticulum"/>
    <property type="evidence" value="ECO:0007669"/>
    <property type="project" value="UniProtKB-SubCell"/>
</dbReference>
<evidence type="ECO:0000256" key="1">
    <source>
        <dbReference type="ARBA" id="ARBA00004173"/>
    </source>
</evidence>
<dbReference type="AlphaFoldDB" id="A0AB34G3P6"/>
<dbReference type="EMBL" id="JAQHRD010000001">
    <property type="protein sequence ID" value="KAJ6446060.1"/>
    <property type="molecule type" value="Genomic_DNA"/>
</dbReference>
<dbReference type="InterPro" id="IPR052374">
    <property type="entry name" value="SERAC1"/>
</dbReference>
<evidence type="ECO:0000256" key="6">
    <source>
        <dbReference type="ARBA" id="ARBA00023136"/>
    </source>
</evidence>
<keyword evidence="8" id="KW-1185">Reference proteome</keyword>
<dbReference type="InterPro" id="IPR029058">
    <property type="entry name" value="AB_hydrolase_fold"/>
</dbReference>
<organism evidence="7 8">
    <name type="scientific">Purpureocillium lavendulum</name>
    <dbReference type="NCBI Taxonomy" id="1247861"/>
    <lineage>
        <taxon>Eukaryota</taxon>
        <taxon>Fungi</taxon>
        <taxon>Dikarya</taxon>
        <taxon>Ascomycota</taxon>
        <taxon>Pezizomycotina</taxon>
        <taxon>Sordariomycetes</taxon>
        <taxon>Hypocreomycetidae</taxon>
        <taxon>Hypocreales</taxon>
        <taxon>Ophiocordycipitaceae</taxon>
        <taxon>Purpureocillium</taxon>
    </lineage>
</organism>
<dbReference type="Gene3D" id="3.40.50.1820">
    <property type="entry name" value="alpha/beta hydrolase"/>
    <property type="match status" value="1"/>
</dbReference>
<sequence length="492" mass="55318">MNVWGSKLHAENTWTHDQTKVNWVRSLLPDAVPLARILAFQYNANVAFGRSVAGVESQARNLLEGLRYKRKVNPVRPIIFVSHSLGGIIVKEALALAFREYDTFPMIWNFTYAIFFLAVPHHGSDHAPLGEMAVKLLDFASLEPSNSLLAALEPGTPYNKSLNARFEPLHNAYKFYTWSEGMPLGPLGIIVPMKSACMGISQEKHRRVMNRDHRSICKFYGRNDPNWHELRDVIVEAAAAATKCCHYSPTMQNRAPLLATPVIQDKEELEPLESIGLIAACNSVEATISRLNDFRNGKELRVKEGEVADAKASLLTLASLCYAIVLPIMRLLVFLTPADVLGLSMAWSALLLTLPSKEEALAQAGRSQDAEQVVMDTEAWAIQRLNEHLCEAIEALHVLSRAIRVHEHENMVPGLSRARDIERQLQMGIIFITEDLHRRHGLFNKAEAVWNKIEHARAEVADKEGRDFWTATAEMVQDEEEEDEDDDCCRVQ</sequence>
<keyword evidence="4" id="KW-0256">Endoplasmic reticulum</keyword>
<comment type="subcellular location">
    <subcellularLocation>
        <location evidence="2">Endoplasmic reticulum</location>
    </subcellularLocation>
    <subcellularLocation>
        <location evidence="3">Membrane</location>
    </subcellularLocation>
    <subcellularLocation>
        <location evidence="1">Mitochondrion</location>
    </subcellularLocation>
</comment>
<evidence type="ECO:0000313" key="7">
    <source>
        <dbReference type="EMBL" id="KAJ6446060.1"/>
    </source>
</evidence>
<protein>
    <submittedName>
        <fullName evidence="7">Kinesin</fullName>
    </submittedName>
</protein>
<dbReference type="PANTHER" id="PTHR48182:SF2">
    <property type="entry name" value="PROTEIN SERAC1"/>
    <property type="match status" value="1"/>
</dbReference>